<dbReference type="PANTHER" id="PTHR23176">
    <property type="entry name" value="RHO/RAC/CDC GTPASE-ACTIVATING PROTEIN"/>
    <property type="match status" value="1"/>
</dbReference>
<dbReference type="EMBL" id="QDEB01021133">
    <property type="protein sequence ID" value="RZC40980.1"/>
    <property type="molecule type" value="Genomic_DNA"/>
</dbReference>
<dbReference type="InterPro" id="IPR008936">
    <property type="entry name" value="Rho_GTPase_activation_prot"/>
</dbReference>
<dbReference type="Gene3D" id="1.10.555.10">
    <property type="entry name" value="Rho GTPase activation protein"/>
    <property type="match status" value="2"/>
</dbReference>
<keyword evidence="1" id="KW-0343">GTPase activation</keyword>
<dbReference type="GO" id="GO:0005737">
    <property type="term" value="C:cytoplasm"/>
    <property type="evidence" value="ECO:0007669"/>
    <property type="project" value="TreeGrafter"/>
</dbReference>
<evidence type="ECO:0000313" key="3">
    <source>
        <dbReference type="EMBL" id="RZC40980.1"/>
    </source>
</evidence>
<accession>A0A482W720</accession>
<dbReference type="Pfam" id="PF00620">
    <property type="entry name" value="RhoGAP"/>
    <property type="match status" value="2"/>
</dbReference>
<dbReference type="AlphaFoldDB" id="A0A482W720"/>
<dbReference type="InterPro" id="IPR050729">
    <property type="entry name" value="Rho-GAP"/>
</dbReference>
<dbReference type="SMART" id="SM00324">
    <property type="entry name" value="RhoGAP"/>
    <property type="match status" value="2"/>
</dbReference>
<dbReference type="PROSITE" id="PS50238">
    <property type="entry name" value="RHOGAP"/>
    <property type="match status" value="2"/>
</dbReference>
<evidence type="ECO:0000313" key="4">
    <source>
        <dbReference type="Proteomes" id="UP000292052"/>
    </source>
</evidence>
<keyword evidence="4" id="KW-1185">Reference proteome</keyword>
<evidence type="ECO:0000259" key="2">
    <source>
        <dbReference type="PROSITE" id="PS50238"/>
    </source>
</evidence>
<comment type="caution">
    <text evidence="3">The sequence shown here is derived from an EMBL/GenBank/DDBJ whole genome shotgun (WGS) entry which is preliminary data.</text>
</comment>
<dbReference type="InterPro" id="IPR000198">
    <property type="entry name" value="RhoGAP_dom"/>
</dbReference>
<dbReference type="OrthoDB" id="79452at2759"/>
<feature type="domain" description="Rho-GAP" evidence="2">
    <location>
        <begin position="395"/>
        <end position="581"/>
    </location>
</feature>
<name>A0A482W720_ASBVE</name>
<proteinExistence type="predicted"/>
<protein>
    <recommendedName>
        <fullName evidence="2">Rho-GAP domain-containing protein</fullName>
    </recommendedName>
</protein>
<sequence>MTRNTIDFDRLPLSENEIRQLQDLITEFDSQSKDVVDNSNKPGSFPVFEEEKEVQIRPSRSIKSDRPKTYTSPVINKKDDSVDFRGPCNLEIVNCKSLEVTASQTLRLMNSHLQILDESGTNKITTLTMNLKKGTKLISEKVVEMMDANKTVYRFHFTSNKEAKLFIEREKSRPPASKDKSAGSFSIAQLLKLLKKRSSRDLLESKGIIKNEPIFGNTLQELCDSSNPVPEVITRIVELIEEPENITSVGLYRASANLAVVQHIRCEINCGRWEILEKYRKDVDVLAGTLKLFFRELKEPLIPEKTYQELLSAINGEIDKIMDSLPEINKATLLYIIQHLLNVCRHKNENKMDIHNISICWGPSLIMFPDNCSDLVTQTTEFTSITEHLLNYYRINLEKTNVKTPPKRPDFTYQVVQKITNLIQSNVDAEGIYRKSGSNTKIDKIMKQLEMKYLSDLDKSKNDVHELCCVLKKYLGSLKEPLIPNGIFDRYCEISDKSDGQLLIEVRQMIDQIPKKDVLLLLLRHLRSVIQHEKNNKMSMAVMTDIWMTTLANPVVQQNKKKMQKLAKFFQILISADGQVLPDLLPESEPSLKIRESRYENVLDDINDKIDSSDKVDTKL</sequence>
<dbReference type="SUPFAM" id="SSF48350">
    <property type="entry name" value="GTPase activation domain, GAP"/>
    <property type="match status" value="2"/>
</dbReference>
<gene>
    <name evidence="3" type="ORF">BDFB_005881</name>
</gene>
<dbReference type="Proteomes" id="UP000292052">
    <property type="component" value="Unassembled WGS sequence"/>
</dbReference>
<feature type="domain" description="Rho-GAP" evidence="2">
    <location>
        <begin position="217"/>
        <end position="397"/>
    </location>
</feature>
<dbReference type="CDD" id="cd00159">
    <property type="entry name" value="RhoGAP"/>
    <property type="match status" value="2"/>
</dbReference>
<dbReference type="GO" id="GO:0007165">
    <property type="term" value="P:signal transduction"/>
    <property type="evidence" value="ECO:0007669"/>
    <property type="project" value="InterPro"/>
</dbReference>
<evidence type="ECO:0000256" key="1">
    <source>
        <dbReference type="ARBA" id="ARBA00022468"/>
    </source>
</evidence>
<reference evidence="3 4" key="1">
    <citation type="submission" date="2017-03" db="EMBL/GenBank/DDBJ databases">
        <title>Genome of the blue death feigning beetle - Asbolus verrucosus.</title>
        <authorList>
            <person name="Rider S.D."/>
        </authorList>
    </citation>
    <scope>NUCLEOTIDE SEQUENCE [LARGE SCALE GENOMIC DNA]</scope>
    <source>
        <strain evidence="3">Butters</strain>
        <tissue evidence="3">Head and leg muscle</tissue>
    </source>
</reference>
<dbReference type="GO" id="GO:0005096">
    <property type="term" value="F:GTPase activator activity"/>
    <property type="evidence" value="ECO:0007669"/>
    <property type="project" value="UniProtKB-KW"/>
</dbReference>
<dbReference type="PANTHER" id="PTHR23176:SF129">
    <property type="entry name" value="RHO GTPASE ACTIVATING PROTEIN AT 16F, ISOFORM E-RELATED"/>
    <property type="match status" value="1"/>
</dbReference>
<organism evidence="3 4">
    <name type="scientific">Asbolus verrucosus</name>
    <name type="common">Desert ironclad beetle</name>
    <dbReference type="NCBI Taxonomy" id="1661398"/>
    <lineage>
        <taxon>Eukaryota</taxon>
        <taxon>Metazoa</taxon>
        <taxon>Ecdysozoa</taxon>
        <taxon>Arthropoda</taxon>
        <taxon>Hexapoda</taxon>
        <taxon>Insecta</taxon>
        <taxon>Pterygota</taxon>
        <taxon>Neoptera</taxon>
        <taxon>Endopterygota</taxon>
        <taxon>Coleoptera</taxon>
        <taxon>Polyphaga</taxon>
        <taxon>Cucujiformia</taxon>
        <taxon>Tenebrionidae</taxon>
        <taxon>Pimeliinae</taxon>
        <taxon>Asbolus</taxon>
    </lineage>
</organism>
<dbReference type="STRING" id="1661398.A0A482W720"/>